<keyword evidence="2" id="KW-1185">Reference proteome</keyword>
<evidence type="ECO:0000313" key="1">
    <source>
        <dbReference type="EMBL" id="MCY1141458.1"/>
    </source>
</evidence>
<dbReference type="Proteomes" id="UP001151002">
    <property type="component" value="Unassembled WGS sequence"/>
</dbReference>
<name>A0ABT4B4M6_9ACTN</name>
<accession>A0ABT4B4M6</accession>
<reference evidence="1" key="1">
    <citation type="submission" date="2022-11" db="EMBL/GenBank/DDBJ databases">
        <authorList>
            <person name="Somphong A."/>
            <person name="Phongsopitanun W."/>
        </authorList>
    </citation>
    <scope>NUCLEOTIDE SEQUENCE</scope>
    <source>
        <strain evidence="1">Pm04-4</strain>
    </source>
</reference>
<gene>
    <name evidence="1" type="ORF">OWR29_25970</name>
</gene>
<comment type="caution">
    <text evidence="1">The sequence shown here is derived from an EMBL/GenBank/DDBJ whole genome shotgun (WGS) entry which is preliminary data.</text>
</comment>
<proteinExistence type="predicted"/>
<evidence type="ECO:0000313" key="2">
    <source>
        <dbReference type="Proteomes" id="UP001151002"/>
    </source>
</evidence>
<organism evidence="1 2">
    <name type="scientific">Paractinoplanes pyxinae</name>
    <dbReference type="NCBI Taxonomy" id="2997416"/>
    <lineage>
        <taxon>Bacteria</taxon>
        <taxon>Bacillati</taxon>
        <taxon>Actinomycetota</taxon>
        <taxon>Actinomycetes</taxon>
        <taxon>Micromonosporales</taxon>
        <taxon>Micromonosporaceae</taxon>
        <taxon>Paractinoplanes</taxon>
    </lineage>
</organism>
<sequence>MTRTDLHLPIEQLGKSPMIDQLRRQGRDDLVGMATQARARINAIALDGLRAGAPRSLPYEPSDDALLPGRCERTTINP</sequence>
<protein>
    <submittedName>
        <fullName evidence="1">Uncharacterized protein</fullName>
    </submittedName>
</protein>
<dbReference type="EMBL" id="JAPNTZ010000009">
    <property type="protein sequence ID" value="MCY1141458.1"/>
    <property type="molecule type" value="Genomic_DNA"/>
</dbReference>
<dbReference type="RefSeq" id="WP_267565841.1">
    <property type="nucleotide sequence ID" value="NZ_JAPNTZ010000009.1"/>
</dbReference>